<protein>
    <submittedName>
        <fullName evidence="2">Uncharacterized protein</fullName>
    </submittedName>
</protein>
<name>A0A829QMZ8_9MYCO</name>
<evidence type="ECO:0000313" key="3">
    <source>
        <dbReference type="Proteomes" id="UP000021210"/>
    </source>
</evidence>
<evidence type="ECO:0000313" key="2">
    <source>
        <dbReference type="EMBL" id="EUA64265.1"/>
    </source>
</evidence>
<comment type="caution">
    <text evidence="2">The sequence shown here is derived from an EMBL/GenBank/DDBJ whole genome shotgun (WGS) entry which is preliminary data.</text>
</comment>
<dbReference type="AlphaFoldDB" id="A0A829QMZ8"/>
<dbReference type="EMBL" id="JAOH01000002">
    <property type="protein sequence ID" value="EUA64265.1"/>
    <property type="molecule type" value="Genomic_DNA"/>
</dbReference>
<organism evidence="2 3">
    <name type="scientific">Mycobacteroides abscessus 1948</name>
    <dbReference type="NCBI Taxonomy" id="1299323"/>
    <lineage>
        <taxon>Bacteria</taxon>
        <taxon>Bacillati</taxon>
        <taxon>Actinomycetota</taxon>
        <taxon>Actinomycetes</taxon>
        <taxon>Mycobacteriales</taxon>
        <taxon>Mycobacteriaceae</taxon>
        <taxon>Mycobacteroides</taxon>
        <taxon>Mycobacteroides abscessus</taxon>
    </lineage>
</organism>
<sequence>MYCAGPFLTTDRQTATKRWLEMSARVPDPELGGRALSGREPSKIRSLGGQQDLFDRYRGMDPLDSELPQRGRRKLYGGKRGGETNTMPPGTWHVERTYNAERSESDDWLKDEKTGKPVGPVVIGVRGWSQAPEVCAAHGRPVAKDRRKYCSDECAREGANAAKRALYKRRFGKWPADERGWYIQTWPPVIKPRSKALSLPPGQRPEFEPRFPTGIDVTGNTSVALALHGDTIIPLVRHGQIAAVTSPRLLFYSARSIPRPDAGLTRQLTLKNTYPNVWKITPTNGRLAC</sequence>
<proteinExistence type="predicted"/>
<accession>A0A829QMZ8</accession>
<gene>
    <name evidence="2" type="ORF">I542_4433</name>
</gene>
<evidence type="ECO:0000256" key="1">
    <source>
        <dbReference type="SAM" id="MobiDB-lite"/>
    </source>
</evidence>
<dbReference type="Proteomes" id="UP000021210">
    <property type="component" value="Unassembled WGS sequence"/>
</dbReference>
<reference evidence="2 3" key="1">
    <citation type="submission" date="2013-12" db="EMBL/GenBank/DDBJ databases">
        <authorList>
            <person name="Zelazny A."/>
            <person name="Olivier K."/>
            <person name="Holland S."/>
            <person name="Lenaerts A."/>
            <person name="Ordway D."/>
            <person name="DeGroote M.A."/>
            <person name="Parker T."/>
            <person name="Sizemore C."/>
            <person name="Tallon L.J."/>
            <person name="Sadzewicz L.K."/>
            <person name="Sengamalay N."/>
            <person name="Fraser C.M."/>
            <person name="Hine E."/>
            <person name="Shefchek K.A."/>
            <person name="Das S.P."/>
            <person name="Tettelin H."/>
        </authorList>
    </citation>
    <scope>NUCLEOTIDE SEQUENCE [LARGE SCALE GENOMIC DNA]</scope>
    <source>
        <strain evidence="2 3">1948</strain>
    </source>
</reference>
<feature type="region of interest" description="Disordered" evidence="1">
    <location>
        <begin position="68"/>
        <end position="90"/>
    </location>
</feature>